<sequence>MSAVATKRERRKKLKATLSFGSSSGASANLPSNMQANLPELFAILKMKQQALGDEADGSMTGWSAHKQSLKDELLMFPATTHSAPYSAQSSPDSTAVSDGKEYELNILGDGENGTTSICVEETVDQMPEPQLTEDDTTDIVSQLQAVLLEYGPSQEEDLLKALKPEQARRVLAAYNTLTDFLDGHPGFKRKDEDLLSFIYYVDPDEDDEGDDDDCYYTSPTADLCNGLSALAVSAKDAGYQFHSPVDSDSGSQSVCTSSSCSTSYQSAMEEEEEDDDGKGRKPGCKDCCTQTPSQPRCQSRGVQAVQQTLDAESQTEEWDPDQVTQLEQLLRKRDTEISELQERLASIQEEHAHEVQELYLKYEMLQNESLVPTIQDEANQELGSSSSSYISEEEVEVDEEEEEEEKENEEPEEVATKIGEAEDEEGEQGEQGWPEEQPPAVLRQRSPPARAEPEEQLHALSIEPRPKQAPSVEQKVKRPERPQVPEFYDLHWRMEQAAASCSDVESMWSSRGGSPTKSKTEQQIAKIVQMLKKKQPDYSEQQIRRHVDHVRDLQGGFSRMTFNHIVALVLAHMKNDAQ</sequence>
<feature type="region of interest" description="Disordered" evidence="1">
    <location>
        <begin position="260"/>
        <end position="284"/>
    </location>
</feature>
<dbReference type="AlphaFoldDB" id="A0A224YL50"/>
<proteinExistence type="predicted"/>
<protein>
    <submittedName>
        <fullName evidence="2">Uncharacterized protein</fullName>
    </submittedName>
</protein>
<evidence type="ECO:0000313" key="2">
    <source>
        <dbReference type="EMBL" id="MAA14510.1"/>
    </source>
</evidence>
<accession>A0A224YL50</accession>
<reference evidence="2" key="1">
    <citation type="journal article" date="2017" name="Parasit. Vectors">
        <title>Sialotranscriptomics of Rhipicephalus zambeziensis reveals intricate expression profiles of secretory proteins and suggests tight temporal transcriptional regulation during blood-feeding.</title>
        <authorList>
            <person name="de Castro M.H."/>
            <person name="de Klerk D."/>
            <person name="Pienaar R."/>
            <person name="Rees D.J.G."/>
            <person name="Mans B.J."/>
        </authorList>
    </citation>
    <scope>NUCLEOTIDE SEQUENCE</scope>
    <source>
        <tissue evidence="2">Salivary glands</tissue>
    </source>
</reference>
<feature type="region of interest" description="Disordered" evidence="1">
    <location>
        <begin position="1"/>
        <end position="32"/>
    </location>
</feature>
<feature type="compositionally biased region" description="Low complexity" evidence="1">
    <location>
        <begin position="431"/>
        <end position="440"/>
    </location>
</feature>
<organism evidence="2">
    <name type="scientific">Rhipicephalus zambeziensis</name>
    <dbReference type="NCBI Taxonomy" id="60191"/>
    <lineage>
        <taxon>Eukaryota</taxon>
        <taxon>Metazoa</taxon>
        <taxon>Ecdysozoa</taxon>
        <taxon>Arthropoda</taxon>
        <taxon>Chelicerata</taxon>
        <taxon>Arachnida</taxon>
        <taxon>Acari</taxon>
        <taxon>Parasitiformes</taxon>
        <taxon>Ixodida</taxon>
        <taxon>Ixodoidea</taxon>
        <taxon>Ixodidae</taxon>
        <taxon>Rhipicephalinae</taxon>
        <taxon>Rhipicephalus</taxon>
        <taxon>Rhipicephalus</taxon>
    </lineage>
</organism>
<feature type="compositionally biased region" description="Polar residues" evidence="1">
    <location>
        <begin position="19"/>
        <end position="32"/>
    </location>
</feature>
<feature type="region of interest" description="Disordered" evidence="1">
    <location>
        <begin position="373"/>
        <end position="481"/>
    </location>
</feature>
<feature type="compositionally biased region" description="Acidic residues" evidence="1">
    <location>
        <begin position="392"/>
        <end position="414"/>
    </location>
</feature>
<dbReference type="EMBL" id="GFPF01003364">
    <property type="protein sequence ID" value="MAA14510.1"/>
    <property type="molecule type" value="Transcribed_RNA"/>
</dbReference>
<evidence type="ECO:0000256" key="1">
    <source>
        <dbReference type="SAM" id="MobiDB-lite"/>
    </source>
</evidence>
<name>A0A224YL50_9ACAR</name>
<feature type="compositionally biased region" description="Low complexity" evidence="1">
    <location>
        <begin position="382"/>
        <end position="391"/>
    </location>
</feature>